<organism evidence="1 2">
    <name type="scientific">Araneus ventricosus</name>
    <name type="common">Orbweaver spider</name>
    <name type="synonym">Epeira ventricosa</name>
    <dbReference type="NCBI Taxonomy" id="182803"/>
    <lineage>
        <taxon>Eukaryota</taxon>
        <taxon>Metazoa</taxon>
        <taxon>Ecdysozoa</taxon>
        <taxon>Arthropoda</taxon>
        <taxon>Chelicerata</taxon>
        <taxon>Arachnida</taxon>
        <taxon>Araneae</taxon>
        <taxon>Araneomorphae</taxon>
        <taxon>Entelegynae</taxon>
        <taxon>Araneoidea</taxon>
        <taxon>Araneidae</taxon>
        <taxon>Araneus</taxon>
    </lineage>
</organism>
<sequence length="89" mass="10203">MCLKERPTKVSQDSQCTLIKFPGISRKFPAETDSLAPDNRTRWDIRRSCSSTYSQKKKYKLPNLVIVVSNVSLHPVRSNVGTKYRPSNF</sequence>
<proteinExistence type="predicted"/>
<gene>
    <name evidence="1" type="ORF">AVEN_155160_1</name>
</gene>
<keyword evidence="2" id="KW-1185">Reference proteome</keyword>
<comment type="caution">
    <text evidence="1">The sequence shown here is derived from an EMBL/GenBank/DDBJ whole genome shotgun (WGS) entry which is preliminary data.</text>
</comment>
<dbReference type="Proteomes" id="UP000499080">
    <property type="component" value="Unassembled WGS sequence"/>
</dbReference>
<protein>
    <submittedName>
        <fullName evidence="1">Uncharacterized protein</fullName>
    </submittedName>
</protein>
<accession>A0A4Y2X964</accession>
<dbReference type="AlphaFoldDB" id="A0A4Y2X964"/>
<dbReference type="EMBL" id="BGPR01073013">
    <property type="protein sequence ID" value="GBO45748.1"/>
    <property type="molecule type" value="Genomic_DNA"/>
</dbReference>
<evidence type="ECO:0000313" key="1">
    <source>
        <dbReference type="EMBL" id="GBO45748.1"/>
    </source>
</evidence>
<evidence type="ECO:0000313" key="2">
    <source>
        <dbReference type="Proteomes" id="UP000499080"/>
    </source>
</evidence>
<name>A0A4Y2X964_ARAVE</name>
<reference evidence="1 2" key="1">
    <citation type="journal article" date="2019" name="Sci. Rep.">
        <title>Orb-weaving spider Araneus ventricosus genome elucidates the spidroin gene catalogue.</title>
        <authorList>
            <person name="Kono N."/>
            <person name="Nakamura H."/>
            <person name="Ohtoshi R."/>
            <person name="Moran D.A.P."/>
            <person name="Shinohara A."/>
            <person name="Yoshida Y."/>
            <person name="Fujiwara M."/>
            <person name="Mori M."/>
            <person name="Tomita M."/>
            <person name="Arakawa K."/>
        </authorList>
    </citation>
    <scope>NUCLEOTIDE SEQUENCE [LARGE SCALE GENOMIC DNA]</scope>
</reference>